<organism evidence="9 10">
    <name type="scientific">Mucilaginibacter arboris</name>
    <dbReference type="NCBI Taxonomy" id="2682090"/>
    <lineage>
        <taxon>Bacteria</taxon>
        <taxon>Pseudomonadati</taxon>
        <taxon>Bacteroidota</taxon>
        <taxon>Sphingobacteriia</taxon>
        <taxon>Sphingobacteriales</taxon>
        <taxon>Sphingobacteriaceae</taxon>
        <taxon>Mucilaginibacter</taxon>
    </lineage>
</organism>
<evidence type="ECO:0000256" key="6">
    <source>
        <dbReference type="RuleBase" id="RU003915"/>
    </source>
</evidence>
<accession>A0A7K1SS00</accession>
<evidence type="ECO:0000256" key="7">
    <source>
        <dbReference type="SAM" id="SignalP"/>
    </source>
</evidence>
<dbReference type="AlphaFoldDB" id="A0A7K1SS00"/>
<feature type="domain" description="PPIase FKBP-type" evidence="8">
    <location>
        <begin position="73"/>
        <end position="155"/>
    </location>
</feature>
<keyword evidence="7" id="KW-0732">Signal</keyword>
<evidence type="ECO:0000313" key="10">
    <source>
        <dbReference type="Proteomes" id="UP000462014"/>
    </source>
</evidence>
<keyword evidence="3 5" id="KW-0697">Rotamase</keyword>
<evidence type="ECO:0000256" key="1">
    <source>
        <dbReference type="ARBA" id="ARBA00000971"/>
    </source>
</evidence>
<reference evidence="9 10" key="1">
    <citation type="submission" date="2019-12" db="EMBL/GenBank/DDBJ databases">
        <title>Mucilaginibacter sp. HMF7410 genome sequencing and assembly.</title>
        <authorList>
            <person name="Kang H."/>
            <person name="Cha I."/>
            <person name="Kim H."/>
            <person name="Joh K."/>
        </authorList>
    </citation>
    <scope>NUCLEOTIDE SEQUENCE [LARGE SCALE GENOMIC DNA]</scope>
    <source>
        <strain evidence="9 10">HMF7410</strain>
    </source>
</reference>
<dbReference type="PANTHER" id="PTHR43811:SF19">
    <property type="entry name" value="39 KDA FK506-BINDING NUCLEAR PROTEIN"/>
    <property type="match status" value="1"/>
</dbReference>
<gene>
    <name evidence="9" type="ORF">GO621_00900</name>
</gene>
<sequence length="156" mass="16555">MKKYLLFFALFTLIFSACKKSSTATVDPAVQAKIDDDKIQAYIKAKNITAVKDPSGLYYQILIPGSGTAPTLKSTITVAYTGTLLDGTQFDSSMNFTSLLGGNLIQGWKIGIPYDQPGGRILLLIPSALGYGNSAAGTIPANSVLVFTIDLRAVQG</sequence>
<evidence type="ECO:0000313" key="9">
    <source>
        <dbReference type="EMBL" id="MVN20092.1"/>
    </source>
</evidence>
<evidence type="ECO:0000259" key="8">
    <source>
        <dbReference type="PROSITE" id="PS50059"/>
    </source>
</evidence>
<evidence type="ECO:0000256" key="5">
    <source>
        <dbReference type="PROSITE-ProRule" id="PRU00277"/>
    </source>
</evidence>
<keyword evidence="4 5" id="KW-0413">Isomerase</keyword>
<comment type="caution">
    <text evidence="9">The sequence shown here is derived from an EMBL/GenBank/DDBJ whole genome shotgun (WGS) entry which is preliminary data.</text>
</comment>
<dbReference type="EC" id="5.2.1.8" evidence="6"/>
<comment type="catalytic activity">
    <reaction evidence="1 5 6">
        <text>[protein]-peptidylproline (omega=180) = [protein]-peptidylproline (omega=0)</text>
        <dbReference type="Rhea" id="RHEA:16237"/>
        <dbReference type="Rhea" id="RHEA-COMP:10747"/>
        <dbReference type="Rhea" id="RHEA-COMP:10748"/>
        <dbReference type="ChEBI" id="CHEBI:83833"/>
        <dbReference type="ChEBI" id="CHEBI:83834"/>
        <dbReference type="EC" id="5.2.1.8"/>
    </reaction>
</comment>
<name>A0A7K1SS00_9SPHI</name>
<evidence type="ECO:0000256" key="3">
    <source>
        <dbReference type="ARBA" id="ARBA00023110"/>
    </source>
</evidence>
<feature type="chain" id="PRO_5029453897" description="Peptidyl-prolyl cis-trans isomerase" evidence="7">
    <location>
        <begin position="20"/>
        <end position="156"/>
    </location>
</feature>
<comment type="similarity">
    <text evidence="2 6">Belongs to the FKBP-type PPIase family.</text>
</comment>
<dbReference type="GO" id="GO:0003755">
    <property type="term" value="F:peptidyl-prolyl cis-trans isomerase activity"/>
    <property type="evidence" value="ECO:0007669"/>
    <property type="project" value="UniProtKB-UniRule"/>
</dbReference>
<evidence type="ECO:0000256" key="4">
    <source>
        <dbReference type="ARBA" id="ARBA00023235"/>
    </source>
</evidence>
<dbReference type="InterPro" id="IPR001179">
    <property type="entry name" value="PPIase_FKBP_dom"/>
</dbReference>
<dbReference type="PANTHER" id="PTHR43811">
    <property type="entry name" value="FKBP-TYPE PEPTIDYL-PROLYL CIS-TRANS ISOMERASE FKPA"/>
    <property type="match status" value="1"/>
</dbReference>
<dbReference type="EMBL" id="WPIK01000001">
    <property type="protein sequence ID" value="MVN20092.1"/>
    <property type="molecule type" value="Genomic_DNA"/>
</dbReference>
<dbReference type="RefSeq" id="WP_157563088.1">
    <property type="nucleotide sequence ID" value="NZ_WPIK01000001.1"/>
</dbReference>
<dbReference type="PROSITE" id="PS51257">
    <property type="entry name" value="PROKAR_LIPOPROTEIN"/>
    <property type="match status" value="1"/>
</dbReference>
<dbReference type="InterPro" id="IPR046357">
    <property type="entry name" value="PPIase_dom_sf"/>
</dbReference>
<keyword evidence="10" id="KW-1185">Reference proteome</keyword>
<feature type="signal peptide" evidence="7">
    <location>
        <begin position="1"/>
        <end position="19"/>
    </location>
</feature>
<proteinExistence type="inferred from homology"/>
<dbReference type="Pfam" id="PF00254">
    <property type="entry name" value="FKBP_C"/>
    <property type="match status" value="1"/>
</dbReference>
<dbReference type="Gene3D" id="3.10.50.40">
    <property type="match status" value="1"/>
</dbReference>
<dbReference type="PROSITE" id="PS50059">
    <property type="entry name" value="FKBP_PPIASE"/>
    <property type="match status" value="1"/>
</dbReference>
<dbReference type="Proteomes" id="UP000462014">
    <property type="component" value="Unassembled WGS sequence"/>
</dbReference>
<dbReference type="SUPFAM" id="SSF54534">
    <property type="entry name" value="FKBP-like"/>
    <property type="match status" value="1"/>
</dbReference>
<protein>
    <recommendedName>
        <fullName evidence="6">Peptidyl-prolyl cis-trans isomerase</fullName>
        <ecNumber evidence="6">5.2.1.8</ecNumber>
    </recommendedName>
</protein>
<evidence type="ECO:0000256" key="2">
    <source>
        <dbReference type="ARBA" id="ARBA00006577"/>
    </source>
</evidence>